<evidence type="ECO:0000256" key="3">
    <source>
        <dbReference type="ARBA" id="ARBA00023163"/>
    </source>
</evidence>
<dbReference type="AlphaFoldDB" id="A0A852RRM2"/>
<evidence type="ECO:0000313" key="6">
    <source>
        <dbReference type="EMBL" id="NYD29242.1"/>
    </source>
</evidence>
<evidence type="ECO:0000256" key="1">
    <source>
        <dbReference type="ARBA" id="ARBA00023015"/>
    </source>
</evidence>
<dbReference type="InterPro" id="IPR050707">
    <property type="entry name" value="HTH_MetabolicPath_Reg"/>
</dbReference>
<dbReference type="Pfam" id="PF01614">
    <property type="entry name" value="IclR_C"/>
    <property type="match status" value="1"/>
</dbReference>
<dbReference type="InterPro" id="IPR005471">
    <property type="entry name" value="Tscrpt_reg_IclR_N"/>
</dbReference>
<keyword evidence="3" id="KW-0804">Transcription</keyword>
<dbReference type="SMART" id="SM00346">
    <property type="entry name" value="HTH_ICLR"/>
    <property type="match status" value="1"/>
</dbReference>
<dbReference type="Proteomes" id="UP000582231">
    <property type="component" value="Unassembled WGS sequence"/>
</dbReference>
<feature type="domain" description="IclR-ED" evidence="5">
    <location>
        <begin position="70"/>
        <end position="255"/>
    </location>
</feature>
<keyword evidence="1" id="KW-0805">Transcription regulation</keyword>
<evidence type="ECO:0000259" key="5">
    <source>
        <dbReference type="PROSITE" id="PS51078"/>
    </source>
</evidence>
<dbReference type="Gene3D" id="1.10.10.10">
    <property type="entry name" value="Winged helix-like DNA-binding domain superfamily/Winged helix DNA-binding domain"/>
    <property type="match status" value="1"/>
</dbReference>
<evidence type="ECO:0000259" key="4">
    <source>
        <dbReference type="PROSITE" id="PS51077"/>
    </source>
</evidence>
<keyword evidence="2 6" id="KW-0238">DNA-binding</keyword>
<dbReference type="PANTHER" id="PTHR30136:SF35">
    <property type="entry name" value="HTH-TYPE TRANSCRIPTIONAL REGULATOR RV1719"/>
    <property type="match status" value="1"/>
</dbReference>
<dbReference type="SUPFAM" id="SSF55781">
    <property type="entry name" value="GAF domain-like"/>
    <property type="match status" value="1"/>
</dbReference>
<reference evidence="6 7" key="1">
    <citation type="submission" date="2020-07" db="EMBL/GenBank/DDBJ databases">
        <title>Sequencing the genomes of 1000 actinobacteria strains.</title>
        <authorList>
            <person name="Klenk H.-P."/>
        </authorList>
    </citation>
    <scope>NUCLEOTIDE SEQUENCE [LARGE SCALE GENOMIC DNA]</scope>
    <source>
        <strain evidence="6 7">DSM 19082</strain>
    </source>
</reference>
<dbReference type="PANTHER" id="PTHR30136">
    <property type="entry name" value="HELIX-TURN-HELIX TRANSCRIPTIONAL REGULATOR, ICLR FAMILY"/>
    <property type="match status" value="1"/>
</dbReference>
<feature type="domain" description="HTH iclR-type" evidence="4">
    <location>
        <begin position="9"/>
        <end position="70"/>
    </location>
</feature>
<organism evidence="6 7">
    <name type="scientific">Nocardioides kongjuensis</name>
    <dbReference type="NCBI Taxonomy" id="349522"/>
    <lineage>
        <taxon>Bacteria</taxon>
        <taxon>Bacillati</taxon>
        <taxon>Actinomycetota</taxon>
        <taxon>Actinomycetes</taxon>
        <taxon>Propionibacteriales</taxon>
        <taxon>Nocardioidaceae</taxon>
        <taxon>Nocardioides</taxon>
    </lineage>
</organism>
<proteinExistence type="predicted"/>
<dbReference type="InterPro" id="IPR029016">
    <property type="entry name" value="GAF-like_dom_sf"/>
</dbReference>
<dbReference type="PROSITE" id="PS51077">
    <property type="entry name" value="HTH_ICLR"/>
    <property type="match status" value="1"/>
</dbReference>
<evidence type="ECO:0000256" key="2">
    <source>
        <dbReference type="ARBA" id="ARBA00023125"/>
    </source>
</evidence>
<dbReference type="EMBL" id="JACCBF010000001">
    <property type="protein sequence ID" value="NYD29242.1"/>
    <property type="molecule type" value="Genomic_DNA"/>
</dbReference>
<dbReference type="InterPro" id="IPR014757">
    <property type="entry name" value="Tscrpt_reg_IclR_C"/>
</dbReference>
<dbReference type="Pfam" id="PF09339">
    <property type="entry name" value="HTH_IclR"/>
    <property type="match status" value="1"/>
</dbReference>
<gene>
    <name evidence="6" type="ORF">BJ958_000788</name>
</gene>
<keyword evidence="7" id="KW-1185">Reference proteome</keyword>
<dbReference type="InterPro" id="IPR036388">
    <property type="entry name" value="WH-like_DNA-bd_sf"/>
</dbReference>
<evidence type="ECO:0000313" key="7">
    <source>
        <dbReference type="Proteomes" id="UP000582231"/>
    </source>
</evidence>
<dbReference type="GO" id="GO:0045892">
    <property type="term" value="P:negative regulation of DNA-templated transcription"/>
    <property type="evidence" value="ECO:0007669"/>
    <property type="project" value="TreeGrafter"/>
</dbReference>
<sequence length="256" mass="27552">MSTPPNTGTQAVDRAALLVATVVRADEALTFADLQEICGLPKSTTSRMLAALERTELLERNAAGSYVAGPLFWLYAARHDPWEELVRLARSTMDKVGADTGETVHLSVCRGDRVVQVAQVDSTYLLGTRDWTTVDVPAHTSALGKVLLAHGVVDLPAGELDQPTPHTITDRDALRRELAQVVRRGWAGTVDELEIGLSGIAAPVRGSSGDVVAALGISGPTPRLLERRDEIGRQLSDRAEQLSGLLRRHTRKEGVA</sequence>
<dbReference type="InterPro" id="IPR036390">
    <property type="entry name" value="WH_DNA-bd_sf"/>
</dbReference>
<comment type="caution">
    <text evidence="6">The sequence shown here is derived from an EMBL/GenBank/DDBJ whole genome shotgun (WGS) entry which is preliminary data.</text>
</comment>
<dbReference type="GO" id="GO:0003700">
    <property type="term" value="F:DNA-binding transcription factor activity"/>
    <property type="evidence" value="ECO:0007669"/>
    <property type="project" value="TreeGrafter"/>
</dbReference>
<dbReference type="SUPFAM" id="SSF46785">
    <property type="entry name" value="Winged helix' DNA-binding domain"/>
    <property type="match status" value="1"/>
</dbReference>
<dbReference type="RefSeq" id="WP_179725638.1">
    <property type="nucleotide sequence ID" value="NZ_BAABEF010000001.1"/>
</dbReference>
<dbReference type="Gene3D" id="3.30.450.40">
    <property type="match status" value="1"/>
</dbReference>
<protein>
    <submittedName>
        <fullName evidence="6">DNA-binding IclR family transcriptional regulator</fullName>
    </submittedName>
</protein>
<dbReference type="PROSITE" id="PS51078">
    <property type="entry name" value="ICLR_ED"/>
    <property type="match status" value="1"/>
</dbReference>
<dbReference type="GO" id="GO:0003677">
    <property type="term" value="F:DNA binding"/>
    <property type="evidence" value="ECO:0007669"/>
    <property type="project" value="UniProtKB-KW"/>
</dbReference>
<accession>A0A852RRM2</accession>
<name>A0A852RRM2_9ACTN</name>